<dbReference type="InterPro" id="IPR027417">
    <property type="entry name" value="P-loop_NTPase"/>
</dbReference>
<evidence type="ECO:0000313" key="7">
    <source>
        <dbReference type="Proteomes" id="UP001623661"/>
    </source>
</evidence>
<sequence>MTAFGIEEKKNIKPFKSSEENKLMDEFNNIEIMCNTLRKNEQAIGEIERVFCRIKDLRNTVKRCSENITLDDVELYEIKYFSILMEELVEAYELLNINIKTIKFNSLKEVLNILDPEGKKISTFYIYDSYSEILKNIRTEKRKLEDLIYKKDNEEKIKVLKEERLNVVLLEEAEELKIRRQLTENLSGYVLLLMENINSIGKLDFLMAKAKLALKYNAVKPEIKDSMDISFKNMINPEVLEHLTRKNKIFTPLTIELKNGTTVITGANMGGKSITLKTLVLNLMLGQCGFYVFAKEGYFPILNFIYFISDDMQSVSQGLSTFGAEIVKLKEVIASIKRESGFVALDEFARGTNPKEGYYLVKSLCKYLNTQNSISLISTHYDAVADDTMTHYQVVGLKNIDFNVLKTKIDLNKMKSVDIIQEHMEYNLEKVSAQDEVPKDALNISVLLGLQEEVIDMAKKFYGEE</sequence>
<evidence type="ECO:0000256" key="4">
    <source>
        <dbReference type="SAM" id="Coils"/>
    </source>
</evidence>
<evidence type="ECO:0000256" key="1">
    <source>
        <dbReference type="ARBA" id="ARBA00022741"/>
    </source>
</evidence>
<dbReference type="InterPro" id="IPR036187">
    <property type="entry name" value="DNA_mismatch_repair_MutS_sf"/>
</dbReference>
<proteinExistence type="predicted"/>
<dbReference type="SUPFAM" id="SSF48334">
    <property type="entry name" value="DNA repair protein MutS, domain III"/>
    <property type="match status" value="1"/>
</dbReference>
<dbReference type="InterPro" id="IPR045076">
    <property type="entry name" value="MutS"/>
</dbReference>
<protein>
    <submittedName>
        <fullName evidence="6">MutS-related protein</fullName>
    </submittedName>
</protein>
<dbReference type="Proteomes" id="UP001623661">
    <property type="component" value="Unassembled WGS sequence"/>
</dbReference>
<keyword evidence="1" id="KW-0547">Nucleotide-binding</keyword>
<keyword evidence="3" id="KW-0238">DNA-binding</keyword>
<accession>A0ABW8TUY2</accession>
<name>A0ABW8TUY2_9CLOT</name>
<dbReference type="SUPFAM" id="SSF52540">
    <property type="entry name" value="P-loop containing nucleoside triphosphate hydrolases"/>
    <property type="match status" value="1"/>
</dbReference>
<feature type="domain" description="DNA mismatch repair proteins mutS family" evidence="5">
    <location>
        <begin position="259"/>
        <end position="463"/>
    </location>
</feature>
<dbReference type="Pfam" id="PF00488">
    <property type="entry name" value="MutS_V"/>
    <property type="match status" value="1"/>
</dbReference>
<dbReference type="InterPro" id="IPR000432">
    <property type="entry name" value="DNA_mismatch_repair_MutS_C"/>
</dbReference>
<feature type="coiled-coil region" evidence="4">
    <location>
        <begin position="127"/>
        <end position="154"/>
    </location>
</feature>
<organism evidence="6 7">
    <name type="scientific">Candidatus Clostridium radicumherbarum</name>
    <dbReference type="NCBI Taxonomy" id="3381662"/>
    <lineage>
        <taxon>Bacteria</taxon>
        <taxon>Bacillati</taxon>
        <taxon>Bacillota</taxon>
        <taxon>Clostridia</taxon>
        <taxon>Eubacteriales</taxon>
        <taxon>Clostridiaceae</taxon>
        <taxon>Clostridium</taxon>
    </lineage>
</organism>
<dbReference type="PANTHER" id="PTHR11361:SF14">
    <property type="entry name" value="DNA MISMATCH REPAIR PROTEIN MUTS, TYPE 2"/>
    <property type="match status" value="1"/>
</dbReference>
<evidence type="ECO:0000313" key="6">
    <source>
        <dbReference type="EMBL" id="MFL0269285.1"/>
    </source>
</evidence>
<evidence type="ECO:0000259" key="5">
    <source>
        <dbReference type="SMART" id="SM00534"/>
    </source>
</evidence>
<reference evidence="6 7" key="1">
    <citation type="submission" date="2024-11" db="EMBL/GenBank/DDBJ databases">
        <authorList>
            <person name="Heng Y.C."/>
            <person name="Lim A.C.H."/>
            <person name="Lee J.K.Y."/>
            <person name="Kittelmann S."/>
        </authorList>
    </citation>
    <scope>NUCLEOTIDE SEQUENCE [LARGE SCALE GENOMIC DNA]</scope>
    <source>
        <strain evidence="6 7">WILCCON 0202</strain>
    </source>
</reference>
<gene>
    <name evidence="6" type="ORF">ACJDUH_14445</name>
</gene>
<evidence type="ECO:0000256" key="3">
    <source>
        <dbReference type="ARBA" id="ARBA00023125"/>
    </source>
</evidence>
<dbReference type="RefSeq" id="WP_406765913.1">
    <property type="nucleotide sequence ID" value="NZ_JBJHZY010000003.1"/>
</dbReference>
<keyword evidence="4" id="KW-0175">Coiled coil</keyword>
<dbReference type="Gene3D" id="3.40.50.300">
    <property type="entry name" value="P-loop containing nucleotide triphosphate hydrolases"/>
    <property type="match status" value="1"/>
</dbReference>
<dbReference type="PANTHER" id="PTHR11361">
    <property type="entry name" value="DNA MISMATCH REPAIR PROTEIN MUTS FAMILY MEMBER"/>
    <property type="match status" value="1"/>
</dbReference>
<evidence type="ECO:0000256" key="2">
    <source>
        <dbReference type="ARBA" id="ARBA00022840"/>
    </source>
</evidence>
<comment type="caution">
    <text evidence="6">The sequence shown here is derived from an EMBL/GenBank/DDBJ whole genome shotgun (WGS) entry which is preliminary data.</text>
</comment>
<keyword evidence="7" id="KW-1185">Reference proteome</keyword>
<keyword evidence="2" id="KW-0067">ATP-binding</keyword>
<dbReference type="EMBL" id="JBJHZY010000003">
    <property type="protein sequence ID" value="MFL0269285.1"/>
    <property type="molecule type" value="Genomic_DNA"/>
</dbReference>
<dbReference type="SMART" id="SM00534">
    <property type="entry name" value="MUTSac"/>
    <property type="match status" value="1"/>
</dbReference>